<dbReference type="InterPro" id="IPR011990">
    <property type="entry name" value="TPR-like_helical_dom_sf"/>
</dbReference>
<dbReference type="Gene3D" id="1.10.10.10">
    <property type="entry name" value="Winged helix-like DNA-binding domain superfamily/Winged helix DNA-binding domain"/>
    <property type="match status" value="1"/>
</dbReference>
<dbReference type="InterPro" id="IPR041664">
    <property type="entry name" value="AAA_16"/>
</dbReference>
<comment type="caution">
    <text evidence="2">The sequence shown here is derived from an EMBL/GenBank/DDBJ whole genome shotgun (WGS) entry which is preliminary data.</text>
</comment>
<dbReference type="PRINTS" id="PR00364">
    <property type="entry name" value="DISEASERSIST"/>
</dbReference>
<dbReference type="SUPFAM" id="SSF48452">
    <property type="entry name" value="TPR-like"/>
    <property type="match status" value="2"/>
</dbReference>
<keyword evidence="3" id="KW-1185">Reference proteome</keyword>
<dbReference type="Pfam" id="PF13191">
    <property type="entry name" value="AAA_16"/>
    <property type="match status" value="1"/>
</dbReference>
<sequence>MTKASEQSLAAGHIQGDVFQFFLTREDTGGRRGGVPAARAEHLSTAMPLTARSHPSGAVPGLPPPPAAFTGRRTEVRLLLDFLRPARTGRDHQPGVPVMALAGMAGVGKSALALHAAGEAVAQGWFRGGAVFVDLHGHGPAGRVEPAAAAAQLLRSLGLHDDDVPSGPDDVLTALRRHLTVLDRAASPVLIVLDNAFDAGQVAPLLPATRFHRVLITSRHTLSTLDARLLDVKVMESGEGARVIERALHVARRSDPRGSGAQRATVVRLAALCGGLPLALLVIAAILRADPERPLTDLIEELTDARERLEALSPEGGGGPGTGPAVRAAFDLSYQHLGPALAHAFRVMAVHPGPDLAAEAVAALTGRPVRETRRTLAELARAHLVERGRTPGGLERWSMHDLVRLYARERGEEPEYRGERDTALQRLLTFYAWRAAAVRCQVEHLDNVPAEKRFTSTAEALAWVEEESDNIAACARLALDCEGHEAAAFDLIRNLATQLVQWESGEELVTLTRLALERAASGGDAHTRLEMLLAHGVALSNTDRPLEAVEILRAALGAADPGAEPEQVAMIRVALGIACKAAGRYEESAEHSRVAIAVYTDIGWPRQRQWALNNLGNALRGAGRHTESVDVHQRSVRACRELGDGYMEAKALYNLGNALWDAGRFEKSTAAFRRAEVLFRAAGDKAGQIYALSNLAGYLGEAGRHSEAAGAWLAIADLLRDAGDPAGEANVLASAGREMQSAEDWAGVVGICRRAAALLRALDERAGEGNAWASAAAALWNQRRYAAAALPCARAVLLLEGEQQEEAVRLLAGIRGVLGREESAPDDAIDALLAAAALLRRKDLAVHEGWLRNSAGLLLEKSGRSKESAHQLHRAADLFGQAGELRMRGCALNNLGVTLRGMERYAASESAIREDLGICRTAGDEPGEALSLFNLAETLAAAGEAAAAVATGELAAALYARLDREEDAEQVRIRVGEYASGAPAGSRAGLPG</sequence>
<reference evidence="2" key="2">
    <citation type="submission" date="2020-09" db="EMBL/GenBank/DDBJ databases">
        <authorList>
            <person name="Sun Q."/>
            <person name="Ohkuma M."/>
        </authorList>
    </citation>
    <scope>NUCLEOTIDE SEQUENCE</scope>
    <source>
        <strain evidence="2">JCM 4369</strain>
    </source>
</reference>
<dbReference type="InterPro" id="IPR027417">
    <property type="entry name" value="P-loop_NTPase"/>
</dbReference>
<dbReference type="Proteomes" id="UP000618795">
    <property type="component" value="Unassembled WGS sequence"/>
</dbReference>
<dbReference type="Gene3D" id="1.25.40.10">
    <property type="entry name" value="Tetratricopeptide repeat domain"/>
    <property type="match status" value="2"/>
</dbReference>
<dbReference type="PANTHER" id="PTHR47691:SF3">
    <property type="entry name" value="HTH-TYPE TRANSCRIPTIONAL REGULATOR RV0890C-RELATED"/>
    <property type="match status" value="1"/>
</dbReference>
<organism evidence="2 3">
    <name type="scientific">Streptomyces filipinensis</name>
    <dbReference type="NCBI Taxonomy" id="66887"/>
    <lineage>
        <taxon>Bacteria</taxon>
        <taxon>Bacillati</taxon>
        <taxon>Actinomycetota</taxon>
        <taxon>Actinomycetes</taxon>
        <taxon>Kitasatosporales</taxon>
        <taxon>Streptomycetaceae</taxon>
        <taxon>Streptomyces</taxon>
    </lineage>
</organism>
<dbReference type="Pfam" id="PF13424">
    <property type="entry name" value="TPR_12"/>
    <property type="match status" value="1"/>
</dbReference>
<reference evidence="2" key="1">
    <citation type="journal article" date="2014" name="Int. J. Syst. Evol. Microbiol.">
        <title>Complete genome sequence of Corynebacterium casei LMG S-19264T (=DSM 44701T), isolated from a smear-ripened cheese.</title>
        <authorList>
            <consortium name="US DOE Joint Genome Institute (JGI-PGF)"/>
            <person name="Walter F."/>
            <person name="Albersmeier A."/>
            <person name="Kalinowski J."/>
            <person name="Ruckert C."/>
        </authorList>
    </citation>
    <scope>NUCLEOTIDE SEQUENCE</scope>
    <source>
        <strain evidence="2">JCM 4369</strain>
    </source>
</reference>
<evidence type="ECO:0000313" key="3">
    <source>
        <dbReference type="Proteomes" id="UP000618795"/>
    </source>
</evidence>
<dbReference type="PANTHER" id="PTHR47691">
    <property type="entry name" value="REGULATOR-RELATED"/>
    <property type="match status" value="1"/>
</dbReference>
<dbReference type="EMBL" id="BMTD01000012">
    <property type="protein sequence ID" value="GGV07749.1"/>
    <property type="molecule type" value="Genomic_DNA"/>
</dbReference>
<protein>
    <recommendedName>
        <fullName evidence="1">Orc1-like AAA ATPase domain-containing protein</fullName>
    </recommendedName>
</protein>
<accession>A0A918IEG6</accession>
<dbReference type="Gene3D" id="3.40.50.300">
    <property type="entry name" value="P-loop containing nucleotide triphosphate hydrolases"/>
    <property type="match status" value="1"/>
</dbReference>
<gene>
    <name evidence="2" type="ORF">GCM10010260_51920</name>
</gene>
<dbReference type="InterPro" id="IPR036388">
    <property type="entry name" value="WH-like_DNA-bd_sf"/>
</dbReference>
<proteinExistence type="predicted"/>
<dbReference type="AlphaFoldDB" id="A0A918IEG6"/>
<evidence type="ECO:0000313" key="2">
    <source>
        <dbReference type="EMBL" id="GGV07749.1"/>
    </source>
</evidence>
<dbReference type="InterPro" id="IPR019734">
    <property type="entry name" value="TPR_rpt"/>
</dbReference>
<name>A0A918IEG6_9ACTN</name>
<dbReference type="SUPFAM" id="SSF52540">
    <property type="entry name" value="P-loop containing nucleoside triphosphate hydrolases"/>
    <property type="match status" value="1"/>
</dbReference>
<dbReference type="RefSeq" id="WP_191875929.1">
    <property type="nucleotide sequence ID" value="NZ_BMTD01000012.1"/>
</dbReference>
<dbReference type="SMART" id="SM00028">
    <property type="entry name" value="TPR"/>
    <property type="match status" value="5"/>
</dbReference>
<feature type="domain" description="Orc1-like AAA ATPase" evidence="1">
    <location>
        <begin position="69"/>
        <end position="196"/>
    </location>
</feature>
<evidence type="ECO:0000259" key="1">
    <source>
        <dbReference type="Pfam" id="PF13191"/>
    </source>
</evidence>